<evidence type="ECO:0000313" key="1">
    <source>
        <dbReference type="EMBL" id="CBK41492.1"/>
    </source>
</evidence>
<protein>
    <submittedName>
        <fullName evidence="1">Uncharacterized protein</fullName>
    </submittedName>
</protein>
<keyword evidence="2" id="KW-1185">Reference proteome</keyword>
<dbReference type="OrthoDB" id="9773277at2"/>
<evidence type="ECO:0000313" key="2">
    <source>
        <dbReference type="Proteomes" id="UP000001660"/>
    </source>
</evidence>
<name>D8PE33_9BACT</name>
<sequence length="285" mass="31503">MFKIKKKIEKPKPPVLYNVIEDYSEFDAPGNVTACAMTLPEDLAAHAKILAESYDVPLDRMTQLLTEGGVYVYPQVGGLLTRGLFACRIDAGGAMPKQTWVLDLMQFAEAEQLARSRAVPLIEAATEVFYRTLPEELKTKLAKKNLGLDYRTLDRAVAKGGDIKFIDFRKDWSPHFKRLCIMPDGRLVETGGLEEFAQLHQITVPQAKKLVEEGGTMDVAGGEVLACQIVNGQPAVARFSAKNYTKAKELAASKGLHILDALSEVAYNDSVMMRTLQRKDLGGRI</sequence>
<dbReference type="EMBL" id="FP929003">
    <property type="protein sequence ID" value="CBK41492.1"/>
    <property type="molecule type" value="Genomic_DNA"/>
</dbReference>
<dbReference type="HOGENOM" id="CLU_975518_0_0_0"/>
<reference evidence="1 2" key="1">
    <citation type="journal article" date="2010" name="Proc. Natl. Acad. Sci. U.S.A.">
        <title>A Nitrospira metagenome illuminates the physiology and evolution of globally important nitrite-oxidizing bacteria.</title>
        <authorList>
            <person name="Lucker S."/>
            <person name="Wagner M."/>
            <person name="Maixner F."/>
            <person name="Pelletier E."/>
            <person name="Koch H."/>
            <person name="Vacherie B."/>
            <person name="Rattei T."/>
            <person name="Sinninghe Damste J."/>
            <person name="Spieck E."/>
            <person name="Le Paslier D."/>
            <person name="Daims H."/>
        </authorList>
    </citation>
    <scope>NUCLEOTIDE SEQUENCE [LARGE SCALE GENOMIC DNA]</scope>
</reference>
<dbReference type="STRING" id="330214.NIDE1760"/>
<dbReference type="Proteomes" id="UP000001660">
    <property type="component" value="Chromosome"/>
</dbReference>
<dbReference type="KEGG" id="nde:NIDE1760"/>
<gene>
    <name evidence="1" type="ORF">NIDE1760</name>
</gene>
<accession>D8PE33</accession>
<organism evidence="1 2">
    <name type="scientific">Nitrospira defluvii</name>
    <dbReference type="NCBI Taxonomy" id="330214"/>
    <lineage>
        <taxon>Bacteria</taxon>
        <taxon>Pseudomonadati</taxon>
        <taxon>Nitrospirota</taxon>
        <taxon>Nitrospiria</taxon>
        <taxon>Nitrospirales</taxon>
        <taxon>Nitrospiraceae</taxon>
        <taxon>Nitrospira</taxon>
    </lineage>
</organism>
<dbReference type="AlphaFoldDB" id="D8PE33"/>
<proteinExistence type="predicted"/>